<organism evidence="1 2">
    <name type="scientific">Leptotrichia shahii</name>
    <dbReference type="NCBI Taxonomy" id="157691"/>
    <lineage>
        <taxon>Bacteria</taxon>
        <taxon>Fusobacteriati</taxon>
        <taxon>Fusobacteriota</taxon>
        <taxon>Fusobacteriia</taxon>
        <taxon>Fusobacteriales</taxon>
        <taxon>Leptotrichiaceae</taxon>
        <taxon>Leptotrichia</taxon>
    </lineage>
</organism>
<name>A0A510JMT0_9FUSO</name>
<dbReference type="Proteomes" id="UP000322617">
    <property type="component" value="Chromosome"/>
</dbReference>
<dbReference type="RefSeq" id="WP_018450295.1">
    <property type="nucleotide sequence ID" value="NZ_AP019827.1"/>
</dbReference>
<dbReference type="KEGG" id="lsz:JCM16776_0736"/>
<dbReference type="OrthoDB" id="1908546at2"/>
<reference evidence="1 2" key="1">
    <citation type="submission" date="2019-07" db="EMBL/GenBank/DDBJ databases">
        <title>Complete Genome Sequence of Leptotrichia shahii Strain JCM 16776.</title>
        <authorList>
            <person name="Watanabe S."/>
            <person name="Cui L."/>
        </authorList>
    </citation>
    <scope>NUCLEOTIDE SEQUENCE [LARGE SCALE GENOMIC DNA]</scope>
    <source>
        <strain evidence="1 2">JCM16776</strain>
    </source>
</reference>
<evidence type="ECO:0000313" key="2">
    <source>
        <dbReference type="Proteomes" id="UP000322617"/>
    </source>
</evidence>
<sequence length="190" mass="22004">MLVKENQIIKANELAKLLGITDRHLRNLASEGIIKKTEKGKYLFWENVLGYIEYIESKNDVDLNLKDEKIKEEIKRIKKDVELKDLKIKETKNQLHLASIVEKVMTDMLMNIKGKLLSISSKVAPAVIASDNLGEIQDVIQDEIFEALEELSEYDPDMFKNNKIFVENEEDMEVKVESEKRIRGRPKKNS</sequence>
<accession>A0A510JMT0</accession>
<dbReference type="AlphaFoldDB" id="A0A510JMT0"/>
<evidence type="ECO:0000313" key="1">
    <source>
        <dbReference type="EMBL" id="BBM40516.1"/>
    </source>
</evidence>
<dbReference type="EMBL" id="AP019827">
    <property type="protein sequence ID" value="BBM40516.1"/>
    <property type="molecule type" value="Genomic_DNA"/>
</dbReference>
<dbReference type="Gene3D" id="1.10.1660.10">
    <property type="match status" value="1"/>
</dbReference>
<keyword evidence="2" id="KW-1185">Reference proteome</keyword>
<gene>
    <name evidence="1" type="ORF">JCM16776_0736</name>
</gene>
<dbReference type="STRING" id="1122172.GCA_000373045_00666"/>
<protein>
    <submittedName>
        <fullName evidence="1">Uncharacterized protein</fullName>
    </submittedName>
</protein>
<proteinExistence type="predicted"/>